<dbReference type="eggNOG" id="ENOG502QZ5T">
    <property type="taxonomic scope" value="Eukaryota"/>
</dbReference>
<dbReference type="EMBL" id="AGNL01030246">
    <property type="protein sequence ID" value="EJK56878.1"/>
    <property type="molecule type" value="Genomic_DNA"/>
</dbReference>
<comment type="caution">
    <text evidence="2">The sequence shown here is derived from an EMBL/GenBank/DDBJ whole genome shotgun (WGS) entry which is preliminary data.</text>
</comment>
<dbReference type="OMA" id="VVCTSEP"/>
<proteinExistence type="predicted"/>
<sequence length="126" mass="13833">MRGLVFSLLVLAAVTNEVEAFLLIGRSRLLASPPSFSTVCRQTAAADAETAEDAETEDVTCYVVNDEEMIEENADPQVVCTSEPDDYAWFNGIDPKAMRETDGTEEGAGECVETENYKGKPEWECK</sequence>
<accession>K0RSS4</accession>
<feature type="chain" id="PRO_5003837284" description="Ig-like domain-containing protein" evidence="1">
    <location>
        <begin position="21"/>
        <end position="126"/>
    </location>
</feature>
<evidence type="ECO:0008006" key="4">
    <source>
        <dbReference type="Google" id="ProtNLM"/>
    </source>
</evidence>
<evidence type="ECO:0000313" key="3">
    <source>
        <dbReference type="Proteomes" id="UP000266841"/>
    </source>
</evidence>
<organism evidence="2 3">
    <name type="scientific">Thalassiosira oceanica</name>
    <name type="common">Marine diatom</name>
    <dbReference type="NCBI Taxonomy" id="159749"/>
    <lineage>
        <taxon>Eukaryota</taxon>
        <taxon>Sar</taxon>
        <taxon>Stramenopiles</taxon>
        <taxon>Ochrophyta</taxon>
        <taxon>Bacillariophyta</taxon>
        <taxon>Coscinodiscophyceae</taxon>
        <taxon>Thalassiosirophycidae</taxon>
        <taxon>Thalassiosirales</taxon>
        <taxon>Thalassiosiraceae</taxon>
        <taxon>Thalassiosira</taxon>
    </lineage>
</organism>
<name>K0RSS4_THAOC</name>
<keyword evidence="1" id="KW-0732">Signal</keyword>
<keyword evidence="3" id="KW-1185">Reference proteome</keyword>
<evidence type="ECO:0000256" key="1">
    <source>
        <dbReference type="SAM" id="SignalP"/>
    </source>
</evidence>
<dbReference type="Proteomes" id="UP000266841">
    <property type="component" value="Unassembled WGS sequence"/>
</dbReference>
<dbReference type="OrthoDB" id="46967at2759"/>
<reference evidence="2 3" key="1">
    <citation type="journal article" date="2012" name="Genome Biol.">
        <title>Genome and low-iron response of an oceanic diatom adapted to chronic iron limitation.</title>
        <authorList>
            <person name="Lommer M."/>
            <person name="Specht M."/>
            <person name="Roy A.S."/>
            <person name="Kraemer L."/>
            <person name="Andreson R."/>
            <person name="Gutowska M.A."/>
            <person name="Wolf J."/>
            <person name="Bergner S.V."/>
            <person name="Schilhabel M.B."/>
            <person name="Klostermeier U.C."/>
            <person name="Beiko R.G."/>
            <person name="Rosenstiel P."/>
            <person name="Hippler M."/>
            <person name="Laroche J."/>
        </authorList>
    </citation>
    <scope>NUCLEOTIDE SEQUENCE [LARGE SCALE GENOMIC DNA]</scope>
    <source>
        <strain evidence="2 3">CCMP1005</strain>
    </source>
</reference>
<dbReference type="AlphaFoldDB" id="K0RSS4"/>
<gene>
    <name evidence="2" type="ORF">THAOC_23144</name>
</gene>
<protein>
    <recommendedName>
        <fullName evidence="4">Ig-like domain-containing protein</fullName>
    </recommendedName>
</protein>
<feature type="signal peptide" evidence="1">
    <location>
        <begin position="1"/>
        <end position="20"/>
    </location>
</feature>
<evidence type="ECO:0000313" key="2">
    <source>
        <dbReference type="EMBL" id="EJK56878.1"/>
    </source>
</evidence>